<evidence type="ECO:0000313" key="3">
    <source>
        <dbReference type="Proteomes" id="UP000236743"/>
    </source>
</evidence>
<sequence>MTMQDATLLIGRLLLVVLYVVRGLGKWGDLSRMKNLGLAGGLLILAGMGAGRFALMRPSSRLSA</sequence>
<protein>
    <submittedName>
        <fullName evidence="2">Uncharacterized protein</fullName>
    </submittedName>
</protein>
<dbReference type="AlphaFoldDB" id="A0A1H5W7W4"/>
<feature type="transmembrane region" description="Helical" evidence="1">
    <location>
        <begin position="6"/>
        <end position="24"/>
    </location>
</feature>
<keyword evidence="1" id="KW-0812">Transmembrane</keyword>
<evidence type="ECO:0000256" key="1">
    <source>
        <dbReference type="SAM" id="Phobius"/>
    </source>
</evidence>
<dbReference type="Proteomes" id="UP000236743">
    <property type="component" value="Unassembled WGS sequence"/>
</dbReference>
<organism evidence="2 3">
    <name type="scientific">Bosea lathyri</name>
    <dbReference type="NCBI Taxonomy" id="1036778"/>
    <lineage>
        <taxon>Bacteria</taxon>
        <taxon>Pseudomonadati</taxon>
        <taxon>Pseudomonadota</taxon>
        <taxon>Alphaproteobacteria</taxon>
        <taxon>Hyphomicrobiales</taxon>
        <taxon>Boseaceae</taxon>
        <taxon>Bosea</taxon>
    </lineage>
</organism>
<feature type="transmembrane region" description="Helical" evidence="1">
    <location>
        <begin position="36"/>
        <end position="55"/>
    </location>
</feature>
<dbReference type="RefSeq" id="WP_103871779.1">
    <property type="nucleotide sequence ID" value="NZ_FNUY01000002.1"/>
</dbReference>
<dbReference type="EMBL" id="FNUY01000002">
    <property type="protein sequence ID" value="SEF95493.1"/>
    <property type="molecule type" value="Genomic_DNA"/>
</dbReference>
<gene>
    <name evidence="2" type="ORF">SAMN04488115_102587</name>
</gene>
<evidence type="ECO:0000313" key="2">
    <source>
        <dbReference type="EMBL" id="SEF95493.1"/>
    </source>
</evidence>
<name>A0A1H5W7W4_9HYPH</name>
<reference evidence="2 3" key="1">
    <citation type="submission" date="2016-10" db="EMBL/GenBank/DDBJ databases">
        <authorList>
            <person name="de Groot N.N."/>
        </authorList>
    </citation>
    <scope>NUCLEOTIDE SEQUENCE [LARGE SCALE GENOMIC DNA]</scope>
    <source>
        <strain evidence="2 3">DSM 26656</strain>
    </source>
</reference>
<keyword evidence="3" id="KW-1185">Reference proteome</keyword>
<accession>A0A1H5W7W4</accession>
<proteinExistence type="predicted"/>
<keyword evidence="1" id="KW-0472">Membrane</keyword>
<keyword evidence="1" id="KW-1133">Transmembrane helix</keyword>